<dbReference type="GO" id="GO:0006357">
    <property type="term" value="P:regulation of transcription by RNA polymerase II"/>
    <property type="evidence" value="ECO:0007669"/>
    <property type="project" value="TreeGrafter"/>
</dbReference>
<organism evidence="2">
    <name type="scientific">Xenopsylla cheopis</name>
    <name type="common">Oriental rat flea</name>
    <name type="synonym">Pulex cheopis</name>
    <dbReference type="NCBI Taxonomy" id="163159"/>
    <lineage>
        <taxon>Eukaryota</taxon>
        <taxon>Metazoa</taxon>
        <taxon>Ecdysozoa</taxon>
        <taxon>Arthropoda</taxon>
        <taxon>Hexapoda</taxon>
        <taxon>Insecta</taxon>
        <taxon>Pterygota</taxon>
        <taxon>Neoptera</taxon>
        <taxon>Endopterygota</taxon>
        <taxon>Siphonaptera</taxon>
        <taxon>Pulicidae</taxon>
        <taxon>Xenopsyllinae</taxon>
        <taxon>Xenopsylla</taxon>
    </lineage>
</organism>
<evidence type="ECO:0000259" key="1">
    <source>
        <dbReference type="PROSITE" id="PS51029"/>
    </source>
</evidence>
<dbReference type="Pfam" id="PF10545">
    <property type="entry name" value="MADF_DNA_bdg"/>
    <property type="match status" value="1"/>
</dbReference>
<name>A0A6M2DGX3_XENCH</name>
<evidence type="ECO:0000313" key="2">
    <source>
        <dbReference type="EMBL" id="NOV44361.1"/>
    </source>
</evidence>
<proteinExistence type="predicted"/>
<protein>
    <submittedName>
        <fullName evidence="2">Putative transcription factor adf-1-like myzus persicae</fullName>
    </submittedName>
</protein>
<dbReference type="InterPro" id="IPR006578">
    <property type="entry name" value="MADF-dom"/>
</dbReference>
<dbReference type="PANTHER" id="PTHR12243">
    <property type="entry name" value="MADF DOMAIN TRANSCRIPTION FACTOR"/>
    <property type="match status" value="1"/>
</dbReference>
<sequence>MDYLIKLVRNNPCIYDTNNELYKNTAYKNKVWEKIGEDMQENSDTLKKKWKSLRDNYLKYKKTRQAEGQSKRSKWIWYDHLVFLDGLSINQTDTSIDNKSIDEEEEYIEPQIIPEPTPAPSVVKSFRKKSTEELDFSRAAKLLLDNKREQLDDIDLFFMCIAKSCKKFDPITQVQLKQRFMNIIIEAELNLYKKI</sequence>
<dbReference type="SMART" id="SM00595">
    <property type="entry name" value="MADF"/>
    <property type="match status" value="1"/>
</dbReference>
<feature type="domain" description="MADF" evidence="1">
    <location>
        <begin position="3"/>
        <end position="89"/>
    </location>
</feature>
<reference evidence="2" key="1">
    <citation type="submission" date="2020-03" db="EMBL/GenBank/DDBJ databases">
        <title>Transcriptomic Profiling of the Digestive Tract of the Rat Flea, Xenopsylla cheopis, Following Blood Feeding and Infection with Yersinia pestis.</title>
        <authorList>
            <person name="Bland D.M."/>
            <person name="Martens C.A."/>
            <person name="Virtaneva K."/>
            <person name="Kanakabandi K."/>
            <person name="Long D."/>
            <person name="Rosenke R."/>
            <person name="Saturday G.A."/>
            <person name="Hoyt F.H."/>
            <person name="Bruno D.P."/>
            <person name="Ribeiro J.M.C."/>
            <person name="Hinnebusch J."/>
        </authorList>
    </citation>
    <scope>NUCLEOTIDE SEQUENCE</scope>
</reference>
<accession>A0A6M2DGX3</accession>
<dbReference type="GO" id="GO:0005634">
    <property type="term" value="C:nucleus"/>
    <property type="evidence" value="ECO:0007669"/>
    <property type="project" value="TreeGrafter"/>
</dbReference>
<dbReference type="GO" id="GO:0005667">
    <property type="term" value="C:transcription regulator complex"/>
    <property type="evidence" value="ECO:0007669"/>
    <property type="project" value="TreeGrafter"/>
</dbReference>
<dbReference type="InterPro" id="IPR039353">
    <property type="entry name" value="TF_Adf1"/>
</dbReference>
<dbReference type="PANTHER" id="PTHR12243:SF67">
    <property type="entry name" value="COREPRESSOR OF PANGOLIN, ISOFORM A-RELATED"/>
    <property type="match status" value="1"/>
</dbReference>
<dbReference type="AlphaFoldDB" id="A0A6M2DGX3"/>
<dbReference type="PROSITE" id="PS51029">
    <property type="entry name" value="MADF"/>
    <property type="match status" value="1"/>
</dbReference>
<dbReference type="EMBL" id="GIIL01000635">
    <property type="protein sequence ID" value="NOV44361.1"/>
    <property type="molecule type" value="Transcribed_RNA"/>
</dbReference>